<dbReference type="SUPFAM" id="SSF103473">
    <property type="entry name" value="MFS general substrate transporter"/>
    <property type="match status" value="1"/>
</dbReference>
<dbReference type="GO" id="GO:0043252">
    <property type="term" value="P:sodium-independent organic anion transport"/>
    <property type="evidence" value="ECO:0007669"/>
    <property type="project" value="TreeGrafter"/>
</dbReference>
<keyword evidence="3" id="KW-0812">Transmembrane</keyword>
<feature type="region of interest" description="Disordered" evidence="2">
    <location>
        <begin position="162"/>
        <end position="185"/>
    </location>
</feature>
<gene>
    <name evidence="4" type="ORF">P879_10151</name>
</gene>
<evidence type="ECO:0000256" key="1">
    <source>
        <dbReference type="ARBA" id="ARBA00023157"/>
    </source>
</evidence>
<sequence length="286" mass="31300">MESLWSQAESVKEHSAILTTFLLLSPQLFLSTNRSPSLSLQEFLDCRCVTLTSLNPSGATYLNQTRLRLGRVTPGRCPADCPQYIVFLVVLFVHILFTGILQNPSNVITLSCVAPEDSSVALGLQLFFMRTLAYIPAPIYFGQLFDLVCRYRLVRRSPLGPEDASCGHRGSTDMPSSSTQLHLPSSKSHTGGCLQYNLDGLPVVWLGAVLTLKLISLIGSAITWRTARRKAILSQSISTTCTESQSPKLAKSAPSLRESAVSKSEKQSKHARSESATVTRSWDPVV</sequence>
<keyword evidence="3" id="KW-0472">Membrane</keyword>
<feature type="transmembrane region" description="Helical" evidence="3">
    <location>
        <begin position="204"/>
        <end position="224"/>
    </location>
</feature>
<dbReference type="EMBL" id="JTDF01005773">
    <property type="protein sequence ID" value="KAF8565984.1"/>
    <property type="molecule type" value="Genomic_DNA"/>
</dbReference>
<dbReference type="Pfam" id="PF03137">
    <property type="entry name" value="OATP"/>
    <property type="match status" value="1"/>
</dbReference>
<name>A0A8T0DGC4_9TREM</name>
<dbReference type="OrthoDB" id="5062115at2759"/>
<proteinExistence type="predicted"/>
<evidence type="ECO:0000256" key="3">
    <source>
        <dbReference type="SAM" id="Phobius"/>
    </source>
</evidence>
<evidence type="ECO:0000256" key="2">
    <source>
        <dbReference type="SAM" id="MobiDB-lite"/>
    </source>
</evidence>
<dbReference type="GO" id="GO:0016323">
    <property type="term" value="C:basolateral plasma membrane"/>
    <property type="evidence" value="ECO:0007669"/>
    <property type="project" value="TreeGrafter"/>
</dbReference>
<organism evidence="4 5">
    <name type="scientific">Paragonimus westermani</name>
    <dbReference type="NCBI Taxonomy" id="34504"/>
    <lineage>
        <taxon>Eukaryota</taxon>
        <taxon>Metazoa</taxon>
        <taxon>Spiralia</taxon>
        <taxon>Lophotrochozoa</taxon>
        <taxon>Platyhelminthes</taxon>
        <taxon>Trematoda</taxon>
        <taxon>Digenea</taxon>
        <taxon>Plagiorchiida</taxon>
        <taxon>Troglotremata</taxon>
        <taxon>Troglotrematidae</taxon>
        <taxon>Paragonimus</taxon>
    </lineage>
</organism>
<comment type="caution">
    <text evidence="4">The sequence shown here is derived from an EMBL/GenBank/DDBJ whole genome shotgun (WGS) entry which is preliminary data.</text>
</comment>
<evidence type="ECO:0000313" key="5">
    <source>
        <dbReference type="Proteomes" id="UP000699462"/>
    </source>
</evidence>
<keyword evidence="3" id="KW-1133">Transmembrane helix</keyword>
<dbReference type="InterPro" id="IPR036259">
    <property type="entry name" value="MFS_trans_sf"/>
</dbReference>
<feature type="transmembrane region" description="Helical" evidence="3">
    <location>
        <begin position="84"/>
        <end position="101"/>
    </location>
</feature>
<dbReference type="Proteomes" id="UP000699462">
    <property type="component" value="Unassembled WGS sequence"/>
</dbReference>
<feature type="region of interest" description="Disordered" evidence="2">
    <location>
        <begin position="243"/>
        <end position="286"/>
    </location>
</feature>
<dbReference type="InterPro" id="IPR004156">
    <property type="entry name" value="OATP"/>
</dbReference>
<dbReference type="AlphaFoldDB" id="A0A8T0DGC4"/>
<accession>A0A8T0DGC4</accession>
<dbReference type="PANTHER" id="PTHR11388">
    <property type="entry name" value="ORGANIC ANION TRANSPORTER"/>
    <property type="match status" value="1"/>
</dbReference>
<feature type="compositionally biased region" description="Basic and acidic residues" evidence="2">
    <location>
        <begin position="263"/>
        <end position="273"/>
    </location>
</feature>
<keyword evidence="1" id="KW-1015">Disulfide bond</keyword>
<dbReference type="PANTHER" id="PTHR11388:SF157">
    <property type="entry name" value="SOLUTE CARRIER ORGANIC ANION TRANSPORTER FAMILY MEMBER 2A1-LIKE"/>
    <property type="match status" value="1"/>
</dbReference>
<protein>
    <submittedName>
        <fullName evidence="4">Uncharacterized protein</fullName>
    </submittedName>
</protein>
<dbReference type="GO" id="GO:0015347">
    <property type="term" value="F:sodium-independent organic anion transmembrane transporter activity"/>
    <property type="evidence" value="ECO:0007669"/>
    <property type="project" value="TreeGrafter"/>
</dbReference>
<evidence type="ECO:0000313" key="4">
    <source>
        <dbReference type="EMBL" id="KAF8565984.1"/>
    </source>
</evidence>
<reference evidence="4 5" key="1">
    <citation type="submission" date="2019-07" db="EMBL/GenBank/DDBJ databases">
        <title>Annotation for the trematode Paragonimus westermani.</title>
        <authorList>
            <person name="Choi Y.-J."/>
        </authorList>
    </citation>
    <scope>NUCLEOTIDE SEQUENCE [LARGE SCALE GENOMIC DNA]</scope>
    <source>
        <strain evidence="4">180907_Pwestermani</strain>
    </source>
</reference>
<feature type="compositionally biased region" description="Polar residues" evidence="2">
    <location>
        <begin position="173"/>
        <end position="185"/>
    </location>
</feature>
<keyword evidence="5" id="KW-1185">Reference proteome</keyword>